<name>A0A853F1U9_9GAMM</name>
<accession>A0A853F1U9</accession>
<proteinExistence type="inferred from homology"/>
<dbReference type="InterPro" id="IPR000184">
    <property type="entry name" value="Bac_surfAg_D15"/>
</dbReference>
<evidence type="ECO:0000313" key="11">
    <source>
        <dbReference type="EMBL" id="NYT26609.1"/>
    </source>
</evidence>
<evidence type="ECO:0000256" key="7">
    <source>
        <dbReference type="ARBA" id="ARBA00023237"/>
    </source>
</evidence>
<dbReference type="Gene3D" id="3.10.20.310">
    <property type="entry name" value="membrane protein fhac"/>
    <property type="match status" value="5"/>
</dbReference>
<feature type="domain" description="POTRA" evidence="10">
    <location>
        <begin position="23"/>
        <end position="90"/>
    </location>
</feature>
<evidence type="ECO:0000256" key="1">
    <source>
        <dbReference type="ARBA" id="ARBA00004370"/>
    </source>
</evidence>
<dbReference type="GO" id="GO:0043165">
    <property type="term" value="P:Gram-negative-bacterium-type cell outer membrane assembly"/>
    <property type="evidence" value="ECO:0007669"/>
    <property type="project" value="UniProtKB-UniRule"/>
</dbReference>
<protein>
    <recommendedName>
        <fullName evidence="8 9">Outer membrane protein assembly factor BamA</fullName>
    </recommendedName>
</protein>
<dbReference type="GO" id="GO:0051205">
    <property type="term" value="P:protein insertion into membrane"/>
    <property type="evidence" value="ECO:0007669"/>
    <property type="project" value="UniProtKB-UniRule"/>
</dbReference>
<feature type="signal peptide" evidence="8">
    <location>
        <begin position="1"/>
        <end position="22"/>
    </location>
</feature>
<feature type="domain" description="POTRA" evidence="10">
    <location>
        <begin position="176"/>
        <end position="266"/>
    </location>
</feature>
<dbReference type="RefSeq" id="WP_369151819.1">
    <property type="nucleotide sequence ID" value="NZ_OZ156464.1"/>
</dbReference>
<keyword evidence="5 8" id="KW-0677">Repeat</keyword>
<dbReference type="InterPro" id="IPR023707">
    <property type="entry name" value="OM_assembly_BamA"/>
</dbReference>
<dbReference type="InterPro" id="IPR039910">
    <property type="entry name" value="D15-like"/>
</dbReference>
<dbReference type="PANTHER" id="PTHR12815">
    <property type="entry name" value="SORTING AND ASSEMBLY MACHINERY SAMM50 PROTEIN FAMILY MEMBER"/>
    <property type="match status" value="1"/>
</dbReference>
<keyword evidence="7 8" id="KW-0998">Cell outer membrane</keyword>
<gene>
    <name evidence="8 11" type="primary">bamA</name>
    <name evidence="11" type="ORF">H0A76_01025</name>
</gene>
<dbReference type="InterPro" id="IPR034746">
    <property type="entry name" value="POTRA"/>
</dbReference>
<keyword evidence="6 8" id="KW-0472">Membrane</keyword>
<keyword evidence="3 8" id="KW-0812">Transmembrane</keyword>
<dbReference type="HAMAP" id="MF_01430">
    <property type="entry name" value="OM_assembly_BamA"/>
    <property type="match status" value="1"/>
</dbReference>
<dbReference type="Pfam" id="PF01103">
    <property type="entry name" value="Omp85"/>
    <property type="match status" value="1"/>
</dbReference>
<dbReference type="Gene3D" id="2.40.160.50">
    <property type="entry name" value="membrane protein fhac: a member of the omp85/tpsb transporter family"/>
    <property type="match status" value="1"/>
</dbReference>
<evidence type="ECO:0000256" key="9">
    <source>
        <dbReference type="NCBIfam" id="TIGR03303"/>
    </source>
</evidence>
<dbReference type="AlphaFoldDB" id="A0A853F1U9"/>
<comment type="caution">
    <text evidence="11">The sequence shown here is derived from an EMBL/GenBank/DDBJ whole genome shotgun (WGS) entry which is preliminary data.</text>
</comment>
<feature type="chain" id="PRO_5033182174" description="Outer membrane protein assembly factor BamA" evidence="8">
    <location>
        <begin position="23"/>
        <end position="762"/>
    </location>
</feature>
<dbReference type="Pfam" id="PF07244">
    <property type="entry name" value="POTRA"/>
    <property type="match status" value="4"/>
</dbReference>
<evidence type="ECO:0000256" key="6">
    <source>
        <dbReference type="ARBA" id="ARBA00023136"/>
    </source>
</evidence>
<comment type="function">
    <text evidence="8">Part of the outer membrane protein assembly complex, which is involved in assembly and insertion of beta-barrel proteins into the outer membrane.</text>
</comment>
<dbReference type="PROSITE" id="PS51779">
    <property type="entry name" value="POTRA"/>
    <property type="match status" value="3"/>
</dbReference>
<feature type="domain" description="POTRA" evidence="10">
    <location>
        <begin position="351"/>
        <end position="425"/>
    </location>
</feature>
<sequence length="762" mass="84950" precursor="true">MKKNILKAALAIGLLNTSLTFAAPIKNIKILGLDAISRGTVLSYLPVEVGDDYSEQTSREIIQTLYKTQFFKDIEVVQIDKTLKITLVENPHIKYIDFLNNSEKVITKDSIKQVLSSMNLTQGKTFNKRQLDKLIEQLKATYISKGYYSIEISKKVEIDSNNRVGIELNISEGEVALIKSIHINGNKTQEEEDLLDLFEIGEPDWLLLNYFTKKDHYSKLSLDAGLETLKSYYINLGYLDFKVTKVKNKLSDDKKSIDISIQINEGAKYKIGKIEFTGDLLDKTTKDLSKLLEINTGDLFKRQKIIFGMKAITNVYTNQGYAFAKVDALTSENRVANNVDLKFKITLNRKVYVNRITITGNTRTQDEVIRREISIQEGELYSDEKLEASITKIKQLGFFSDVKMNISKPNGFKDKINLNFLVDETKTGNLSIGMSHSNSSGTAFNIGVREKNFLGTGNTLNAKILQSSAVKEMSFYFSDPYFTKDKHSISYGVFNKKTDGAKLDVASYKINETGGSIGYGIPITKDTRIGADLKLSTRKVTCGDTFKTAAYEQVQCASNDKTEVKLSLDWSGNTLNDYNFPTKGSSKSLTASIALPVADFKYYKLNASTRDYTPFAKGLTFKTNAKISLAQGYGNKELPFFERYYGGGSSSVRGFDFNSLGETYDNNKAKGGELSILTGMSIISPLTFVKDSKNMRISAFIDAGAISKTISGFDGKDFRASTGVAFTWLTPIGPLGMYVAKPFVKKTDDKTKTFEFTIGTSF</sequence>
<dbReference type="NCBIfam" id="TIGR03303">
    <property type="entry name" value="OM_YaeT"/>
    <property type="match status" value="1"/>
</dbReference>
<keyword evidence="4 8" id="KW-0732">Signal</keyword>
<evidence type="ECO:0000256" key="4">
    <source>
        <dbReference type="ARBA" id="ARBA00022729"/>
    </source>
</evidence>
<comment type="subcellular location">
    <subcellularLocation>
        <location evidence="8">Cell outer membrane</location>
    </subcellularLocation>
    <subcellularLocation>
        <location evidence="1">Membrane</location>
    </subcellularLocation>
</comment>
<evidence type="ECO:0000256" key="2">
    <source>
        <dbReference type="ARBA" id="ARBA00022452"/>
    </source>
</evidence>
<comment type="similarity">
    <text evidence="8">Belongs to the BamA family.</text>
</comment>
<organism evidence="11 12">
    <name type="scientific">Candidatus Thiodubiliella endoseptemdiera</name>
    <dbReference type="NCBI Taxonomy" id="2738886"/>
    <lineage>
        <taxon>Bacteria</taxon>
        <taxon>Pseudomonadati</taxon>
        <taxon>Pseudomonadota</taxon>
        <taxon>Gammaproteobacteria</taxon>
        <taxon>Candidatus Pseudothioglobaceae</taxon>
        <taxon>Candidatus Thiodubiliella</taxon>
    </lineage>
</organism>
<evidence type="ECO:0000256" key="8">
    <source>
        <dbReference type="HAMAP-Rule" id="MF_01430"/>
    </source>
</evidence>
<reference evidence="11 12" key="1">
    <citation type="submission" date="2020-05" db="EMBL/GenBank/DDBJ databases">
        <title>Horizontal transmission and recombination maintain forever young bacterial symbiont genomes.</title>
        <authorList>
            <person name="Russell S.L."/>
            <person name="Pepper-Tunick E."/>
            <person name="Svedberg J."/>
            <person name="Byrne A."/>
            <person name="Ruelas Castillo J."/>
            <person name="Vollmers C."/>
            <person name="Beinart R.A."/>
            <person name="Corbett-Detig R."/>
        </authorList>
    </citation>
    <scope>NUCLEOTIDE SEQUENCE [LARGE SCALE GENOMIC DNA]</scope>
    <source>
        <strain evidence="11">455</strain>
    </source>
</reference>
<dbReference type="PANTHER" id="PTHR12815:SF23">
    <property type="entry name" value="OUTER MEMBRANE PROTEIN ASSEMBLY FACTOR BAMA"/>
    <property type="match status" value="1"/>
</dbReference>
<evidence type="ECO:0000256" key="3">
    <source>
        <dbReference type="ARBA" id="ARBA00022692"/>
    </source>
</evidence>
<dbReference type="EMBL" id="JACCHT010000001">
    <property type="protein sequence ID" value="NYT26609.1"/>
    <property type="molecule type" value="Genomic_DNA"/>
</dbReference>
<evidence type="ECO:0000256" key="5">
    <source>
        <dbReference type="ARBA" id="ARBA00022737"/>
    </source>
</evidence>
<evidence type="ECO:0000313" key="12">
    <source>
        <dbReference type="Proteomes" id="UP000568751"/>
    </source>
</evidence>
<dbReference type="GO" id="GO:0009279">
    <property type="term" value="C:cell outer membrane"/>
    <property type="evidence" value="ECO:0007669"/>
    <property type="project" value="UniProtKB-SubCell"/>
</dbReference>
<dbReference type="Proteomes" id="UP000568751">
    <property type="component" value="Unassembled WGS sequence"/>
</dbReference>
<evidence type="ECO:0000259" key="10">
    <source>
        <dbReference type="PROSITE" id="PS51779"/>
    </source>
</evidence>
<dbReference type="InterPro" id="IPR010827">
    <property type="entry name" value="BamA/TamA_POTRA"/>
</dbReference>
<dbReference type="PIRSF" id="PIRSF006076">
    <property type="entry name" value="OM_assembly_OMP85"/>
    <property type="match status" value="1"/>
</dbReference>
<keyword evidence="2 8" id="KW-1134">Transmembrane beta strand</keyword>
<comment type="subunit">
    <text evidence="8">Part of the Bam complex.</text>
</comment>